<reference evidence="3 4" key="1">
    <citation type="journal article" date="2004" name="Science">
        <title>The genome of the diatom Thalassiosira pseudonana: ecology, evolution, and metabolism.</title>
        <authorList>
            <person name="Armbrust E.V."/>
            <person name="Berges J.A."/>
            <person name="Bowler C."/>
            <person name="Green B.R."/>
            <person name="Martinez D."/>
            <person name="Putnam N.H."/>
            <person name="Zhou S."/>
            <person name="Allen A.E."/>
            <person name="Apt K.E."/>
            <person name="Bechner M."/>
            <person name="Brzezinski M.A."/>
            <person name="Chaal B.K."/>
            <person name="Chiovitti A."/>
            <person name="Davis A.K."/>
            <person name="Demarest M.S."/>
            <person name="Detter J.C."/>
            <person name="Glavina T."/>
            <person name="Goodstein D."/>
            <person name="Hadi M.Z."/>
            <person name="Hellsten U."/>
            <person name="Hildebrand M."/>
            <person name="Jenkins B.D."/>
            <person name="Jurka J."/>
            <person name="Kapitonov V.V."/>
            <person name="Kroger N."/>
            <person name="Lau W.W."/>
            <person name="Lane T.W."/>
            <person name="Larimer F.W."/>
            <person name="Lippmeier J.C."/>
            <person name="Lucas S."/>
            <person name="Medina M."/>
            <person name="Montsant A."/>
            <person name="Obornik M."/>
            <person name="Parker M.S."/>
            <person name="Palenik B."/>
            <person name="Pazour G.J."/>
            <person name="Richardson P.M."/>
            <person name="Rynearson T.A."/>
            <person name="Saito M.A."/>
            <person name="Schwartz D.C."/>
            <person name="Thamatrakoln K."/>
            <person name="Valentin K."/>
            <person name="Vardi A."/>
            <person name="Wilkerson F.P."/>
            <person name="Rokhsar D.S."/>
        </authorList>
    </citation>
    <scope>NUCLEOTIDE SEQUENCE [LARGE SCALE GENOMIC DNA]</scope>
    <source>
        <strain evidence="3 4">CCMP1335</strain>
    </source>
</reference>
<dbReference type="RefSeq" id="XP_002286631.1">
    <property type="nucleotide sequence ID" value="XM_002286595.1"/>
</dbReference>
<keyword evidence="2" id="KW-1133">Transmembrane helix</keyword>
<keyword evidence="2" id="KW-0812">Transmembrane</keyword>
<dbReference type="AlphaFoldDB" id="B8BPZ2"/>
<name>B8BPZ2_THAPS</name>
<accession>B8BPZ2</accession>
<reference evidence="3 4" key="2">
    <citation type="journal article" date="2008" name="Nature">
        <title>The Phaeodactylum genome reveals the evolutionary history of diatom genomes.</title>
        <authorList>
            <person name="Bowler C."/>
            <person name="Allen A.E."/>
            <person name="Badger J.H."/>
            <person name="Grimwood J."/>
            <person name="Jabbari K."/>
            <person name="Kuo A."/>
            <person name="Maheswari U."/>
            <person name="Martens C."/>
            <person name="Maumus F."/>
            <person name="Otillar R.P."/>
            <person name="Rayko E."/>
            <person name="Salamov A."/>
            <person name="Vandepoele K."/>
            <person name="Beszteri B."/>
            <person name="Gruber A."/>
            <person name="Heijde M."/>
            <person name="Katinka M."/>
            <person name="Mock T."/>
            <person name="Valentin K."/>
            <person name="Verret F."/>
            <person name="Berges J.A."/>
            <person name="Brownlee C."/>
            <person name="Cadoret J.P."/>
            <person name="Chiovitti A."/>
            <person name="Choi C.J."/>
            <person name="Coesel S."/>
            <person name="De Martino A."/>
            <person name="Detter J.C."/>
            <person name="Durkin C."/>
            <person name="Falciatore A."/>
            <person name="Fournet J."/>
            <person name="Haruta M."/>
            <person name="Huysman M.J."/>
            <person name="Jenkins B.D."/>
            <person name="Jiroutova K."/>
            <person name="Jorgensen R.E."/>
            <person name="Joubert Y."/>
            <person name="Kaplan A."/>
            <person name="Kroger N."/>
            <person name="Kroth P.G."/>
            <person name="La Roche J."/>
            <person name="Lindquist E."/>
            <person name="Lommer M."/>
            <person name="Martin-Jezequel V."/>
            <person name="Lopez P.J."/>
            <person name="Lucas S."/>
            <person name="Mangogna M."/>
            <person name="McGinnis K."/>
            <person name="Medlin L.K."/>
            <person name="Montsant A."/>
            <person name="Oudot-Le Secq M.P."/>
            <person name="Napoli C."/>
            <person name="Obornik M."/>
            <person name="Parker M.S."/>
            <person name="Petit J.L."/>
            <person name="Porcel B.M."/>
            <person name="Poulsen N."/>
            <person name="Robison M."/>
            <person name="Rychlewski L."/>
            <person name="Rynearson T.A."/>
            <person name="Schmutz J."/>
            <person name="Shapiro H."/>
            <person name="Siaut M."/>
            <person name="Stanley M."/>
            <person name="Sussman M.R."/>
            <person name="Taylor A.R."/>
            <person name="Vardi A."/>
            <person name="von Dassow P."/>
            <person name="Vyverman W."/>
            <person name="Willis A."/>
            <person name="Wyrwicz L.S."/>
            <person name="Rokhsar D.S."/>
            <person name="Weissenbach J."/>
            <person name="Armbrust E.V."/>
            <person name="Green B.R."/>
            <person name="Van de Peer Y."/>
            <person name="Grigoriev I.V."/>
        </authorList>
    </citation>
    <scope>NUCLEOTIDE SEQUENCE [LARGE SCALE GENOMIC DNA]</scope>
    <source>
        <strain evidence="3 4">CCMP1335</strain>
    </source>
</reference>
<protein>
    <submittedName>
        <fullName evidence="3">Uncharacterized protein</fullName>
    </submittedName>
</protein>
<organism evidence="3 4">
    <name type="scientific">Thalassiosira pseudonana</name>
    <name type="common">Marine diatom</name>
    <name type="synonym">Cyclotella nana</name>
    <dbReference type="NCBI Taxonomy" id="35128"/>
    <lineage>
        <taxon>Eukaryota</taxon>
        <taxon>Sar</taxon>
        <taxon>Stramenopiles</taxon>
        <taxon>Ochrophyta</taxon>
        <taxon>Bacillariophyta</taxon>
        <taxon>Coscinodiscophyceae</taxon>
        <taxon>Thalassiosirophycidae</taxon>
        <taxon>Thalassiosirales</taxon>
        <taxon>Thalassiosiraceae</taxon>
        <taxon>Thalassiosira</taxon>
    </lineage>
</organism>
<sequence length="462" mass="51015">MPQCHRSITSDTCVSVLEVFDLFARAVNLCGYDVPQSIDLIGGVVVGGSKGATYSLSSHDDATVLELRVNSNDPSSMASSQMTTTIATSKIPLDVSYQDSHVICQTASSAHCVSNSTLCLYTDKGHFEYPDFASAFSMGGEVMHYFANDACSLNNGVWEVFGNEGTNKKRVCACVVDNVEFGGVFCLDELNEDGTIALKQSSAEGSTESVPTEVPVIQAEIDAAPLSATDTSLSEAQPATFDKSTNHGVIGAMLLAVTIVSCFAIRVQKRRRTWYRSSRDGDVFDDEDMFGFGERGVNPYHDYFKGRSNQGTPSTTELAHLPALGANVSYEYDRRESENSLDSSDLKLLRSYRQKMQNEGVVGGLRGMRGPHERSDDLELLQWYRQRQQEDNLQKQTSFRKEDEVVRQQTQVGNSRQNSHESNPFWDKPPQRGSFKVHIDEEEAEGLDLSFSTVYKDLDPDA</sequence>
<dbReference type="EMBL" id="CM000638">
    <property type="protein sequence ID" value="EED96272.1"/>
    <property type="molecule type" value="Genomic_DNA"/>
</dbReference>
<evidence type="ECO:0000256" key="2">
    <source>
        <dbReference type="SAM" id="Phobius"/>
    </source>
</evidence>
<dbReference type="InParanoid" id="B8BPZ2"/>
<keyword evidence="2" id="KW-0472">Membrane</keyword>
<feature type="compositionally biased region" description="Polar residues" evidence="1">
    <location>
        <begin position="407"/>
        <end position="422"/>
    </location>
</feature>
<gene>
    <name evidence="3" type="ORF">THAPSDRAFT_20664</name>
</gene>
<keyword evidence="4" id="KW-1185">Reference proteome</keyword>
<dbReference type="Proteomes" id="UP000001449">
    <property type="component" value="Chromosome 1"/>
</dbReference>
<evidence type="ECO:0000313" key="3">
    <source>
        <dbReference type="EMBL" id="EED96272.1"/>
    </source>
</evidence>
<feature type="transmembrane region" description="Helical" evidence="2">
    <location>
        <begin position="248"/>
        <end position="267"/>
    </location>
</feature>
<proteinExistence type="predicted"/>
<dbReference type="GeneID" id="7445046"/>
<evidence type="ECO:0000256" key="1">
    <source>
        <dbReference type="SAM" id="MobiDB-lite"/>
    </source>
</evidence>
<dbReference type="KEGG" id="tps:THAPSDRAFT_20664"/>
<evidence type="ECO:0000313" key="4">
    <source>
        <dbReference type="Proteomes" id="UP000001449"/>
    </source>
</evidence>
<dbReference type="HOGENOM" id="CLU_592514_0_0_1"/>
<feature type="compositionally biased region" description="Basic and acidic residues" evidence="1">
    <location>
        <begin position="391"/>
        <end position="406"/>
    </location>
</feature>
<dbReference type="PaxDb" id="35128-Thaps20664"/>
<feature type="region of interest" description="Disordered" evidence="1">
    <location>
        <begin position="391"/>
        <end position="436"/>
    </location>
</feature>